<organism evidence="1">
    <name type="scientific">Talaromyces marneffei PM1</name>
    <dbReference type="NCBI Taxonomy" id="1077442"/>
    <lineage>
        <taxon>Eukaryota</taxon>
        <taxon>Fungi</taxon>
        <taxon>Dikarya</taxon>
        <taxon>Ascomycota</taxon>
        <taxon>Pezizomycotina</taxon>
        <taxon>Eurotiomycetes</taxon>
        <taxon>Eurotiomycetidae</taxon>
        <taxon>Eurotiales</taxon>
        <taxon>Trichocomaceae</taxon>
        <taxon>Talaromyces</taxon>
        <taxon>Talaromyces sect. Talaromyces</taxon>
    </lineage>
</organism>
<protein>
    <recommendedName>
        <fullName evidence="2">Protein kinase domain-containing protein</fullName>
    </recommendedName>
</protein>
<name>A0A093UQJ9_TALMA</name>
<evidence type="ECO:0000313" key="1">
    <source>
        <dbReference type="EMBL" id="KFX42547.1"/>
    </source>
</evidence>
<proteinExistence type="predicted"/>
<gene>
    <name evidence="1" type="ORF">GQ26_0430350</name>
</gene>
<dbReference type="EMBL" id="JPOX01000043">
    <property type="protein sequence ID" value="KFX42547.1"/>
    <property type="molecule type" value="Genomic_DNA"/>
</dbReference>
<dbReference type="AlphaFoldDB" id="A0A093UQJ9"/>
<comment type="caution">
    <text evidence="1">The sequence shown here is derived from an EMBL/GenBank/DDBJ whole genome shotgun (WGS) entry which is preliminary data.</text>
</comment>
<dbReference type="InterPro" id="IPR011009">
    <property type="entry name" value="Kinase-like_dom_sf"/>
</dbReference>
<dbReference type="SUPFAM" id="SSF56112">
    <property type="entry name" value="Protein kinase-like (PK-like)"/>
    <property type="match status" value="1"/>
</dbReference>
<evidence type="ECO:0008006" key="2">
    <source>
        <dbReference type="Google" id="ProtNLM"/>
    </source>
</evidence>
<accession>A0A093UQJ9</accession>
<dbReference type="HOGENOM" id="CLU_790304_0_0_1"/>
<reference key="1">
    <citation type="journal article" date="2014" name="PLoS Genet.">
        <title>Signature Gene Expression Reveals Novel Clues to the Molecular Mechanisms of Dimorphic Transition in Penicillium marneffei.</title>
        <authorList>
            <person name="Yang E."/>
            <person name="Wang G."/>
            <person name="Cai J."/>
            <person name="Woo P.C."/>
            <person name="Lau S.K."/>
            <person name="Yuen K.-Y."/>
            <person name="Chow W.-N."/>
            <person name="Lin X."/>
        </authorList>
    </citation>
    <scope>NUCLEOTIDE SEQUENCE [LARGE SCALE GENOMIC DNA]</scope>
    <source>
        <strain>PM1</strain>
    </source>
</reference>
<reference evidence="1" key="2">
    <citation type="journal article" date="2014" name="PLoS Genet.">
        <title>Signature gene expression reveals novel clues to the molecular mechanisms of dimorphic transition in Penicillium marneffei.</title>
        <authorList>
            <person name="Yang E."/>
            <person name="Wang G."/>
            <person name="Cai J."/>
            <person name="Woo P.C."/>
            <person name="Lau S.K."/>
            <person name="Yuen K.-Y."/>
            <person name="Chow W.-N."/>
            <person name="Lin X."/>
        </authorList>
    </citation>
    <scope>NUCLEOTIDE SEQUENCE</scope>
    <source>
        <strain evidence="1">PM1</strain>
    </source>
</reference>
<sequence>MLSNIGKPARQTTFYADTEHWSLLSRVNGKPKATDTTLSDDQRLAFASHPANELPAEQVEEIAAPKKGKSDQHIKLRKGSPWESYCKRYEVELAGWNAVCQTQPATSRLFGVRLLRGPDVKEQVEMLCRLHHENILETYEIFVGADFYYTVSENVEISLDEIVAAPLLPNDIELAAIVCQPAQLAGLIRAANLHRCMSRYLGGRNTSTDISALGRIMITLMEKDPPESTIVLEKPDQWSPDAVNFVSLTFAASLIDLREVCQIIRPFQIALTAFTASVSEGSPAKIGVSLGSETDTKQRFNNTLKFIALAGRQVIFSNILWNITQYLNSSEYFQHHANMGKFGTWEKIKQF</sequence>